<evidence type="ECO:0000313" key="1">
    <source>
        <dbReference type="EMBL" id="GFY77098.1"/>
    </source>
</evidence>
<keyword evidence="2" id="KW-1185">Reference proteome</keyword>
<name>A0A8X6YU90_9ARAC</name>
<dbReference type="Proteomes" id="UP000886998">
    <property type="component" value="Unassembled WGS sequence"/>
</dbReference>
<reference evidence="1" key="1">
    <citation type="submission" date="2020-08" db="EMBL/GenBank/DDBJ databases">
        <title>Multicomponent nature underlies the extraordinary mechanical properties of spider dragline silk.</title>
        <authorList>
            <person name="Kono N."/>
            <person name="Nakamura H."/>
            <person name="Mori M."/>
            <person name="Yoshida Y."/>
            <person name="Ohtoshi R."/>
            <person name="Malay A.D."/>
            <person name="Moran D.A.P."/>
            <person name="Tomita M."/>
            <person name="Numata K."/>
            <person name="Arakawa K."/>
        </authorList>
    </citation>
    <scope>NUCLEOTIDE SEQUENCE</scope>
</reference>
<gene>
    <name evidence="1" type="primary">AVEN_120727_1</name>
    <name evidence="1" type="ORF">TNIN_106901</name>
</gene>
<protein>
    <submittedName>
        <fullName evidence="1">DUF1758 domain-containing protein</fullName>
    </submittedName>
</protein>
<proteinExistence type="predicted"/>
<dbReference type="AlphaFoldDB" id="A0A8X6YU90"/>
<organism evidence="1 2">
    <name type="scientific">Trichonephila inaurata madagascariensis</name>
    <dbReference type="NCBI Taxonomy" id="2747483"/>
    <lineage>
        <taxon>Eukaryota</taxon>
        <taxon>Metazoa</taxon>
        <taxon>Ecdysozoa</taxon>
        <taxon>Arthropoda</taxon>
        <taxon>Chelicerata</taxon>
        <taxon>Arachnida</taxon>
        <taxon>Araneae</taxon>
        <taxon>Araneomorphae</taxon>
        <taxon>Entelegynae</taxon>
        <taxon>Araneoidea</taxon>
        <taxon>Nephilidae</taxon>
        <taxon>Trichonephila</taxon>
        <taxon>Trichonephila inaurata</taxon>
    </lineage>
</organism>
<dbReference type="EMBL" id="BMAV01022317">
    <property type="protein sequence ID" value="GFY77098.1"/>
    <property type="molecule type" value="Genomic_DNA"/>
</dbReference>
<sequence length="216" mass="23863">MINLAREGFGKNNGVLKRNNNKIIIADVPDVAATTMLVSTNASHDRIPRANESSEVVQNNLSNNNYNDEVYLQTICVEIVRQEDRIRPGKIIHGLFGKKETAPLEHGIYAVEINDLSGSFKLCSAVSSERKICDFVPKIENQHILENLRINKIELSDAFCNEDEVDLLLGADLIGKLLTGKCVQLNFGLAAIHTHTKLGWTVIGKETGLAVPVMMK</sequence>
<dbReference type="OrthoDB" id="10469672at2759"/>
<comment type="caution">
    <text evidence="1">The sequence shown here is derived from an EMBL/GenBank/DDBJ whole genome shotgun (WGS) entry which is preliminary data.</text>
</comment>
<evidence type="ECO:0000313" key="2">
    <source>
        <dbReference type="Proteomes" id="UP000886998"/>
    </source>
</evidence>
<accession>A0A8X6YU90</accession>